<evidence type="ECO:0000256" key="8">
    <source>
        <dbReference type="ARBA" id="ARBA00023235"/>
    </source>
</evidence>
<feature type="domain" description="Helicase ATP-binding" evidence="13">
    <location>
        <begin position="229"/>
        <end position="411"/>
    </location>
</feature>
<dbReference type="SMART" id="SM00490">
    <property type="entry name" value="HELICc"/>
    <property type="match status" value="1"/>
</dbReference>
<dbReference type="OrthoDB" id="10261556at2759"/>
<dbReference type="Pfam" id="PF00270">
    <property type="entry name" value="DEAD"/>
    <property type="match status" value="1"/>
</dbReference>
<evidence type="ECO:0000313" key="15">
    <source>
        <dbReference type="EMBL" id="CBN78084.1"/>
    </source>
</evidence>
<dbReference type="SUPFAM" id="SSF52540">
    <property type="entry name" value="P-loop containing nucleoside triphosphate hydrolases"/>
    <property type="match status" value="1"/>
</dbReference>
<keyword evidence="3 11" id="KW-0547">Nucleotide-binding</keyword>
<dbReference type="GO" id="GO:0005634">
    <property type="term" value="C:nucleus"/>
    <property type="evidence" value="ECO:0007669"/>
    <property type="project" value="UniProtKB-SubCell"/>
</dbReference>
<feature type="compositionally biased region" description="Low complexity" evidence="12">
    <location>
        <begin position="104"/>
        <end position="113"/>
    </location>
</feature>
<dbReference type="Pfam" id="PF16124">
    <property type="entry name" value="RecQ_Zn_bind"/>
    <property type="match status" value="1"/>
</dbReference>
<dbReference type="InterPro" id="IPR011545">
    <property type="entry name" value="DEAD/DEAH_box_helicase_dom"/>
</dbReference>
<dbReference type="NCBIfam" id="TIGR00614">
    <property type="entry name" value="recQ_fam"/>
    <property type="match status" value="1"/>
</dbReference>
<evidence type="ECO:0000256" key="6">
    <source>
        <dbReference type="ARBA" id="ARBA00022840"/>
    </source>
</evidence>
<dbReference type="GO" id="GO:0005524">
    <property type="term" value="F:ATP binding"/>
    <property type="evidence" value="ECO:0007669"/>
    <property type="project" value="UniProtKB-KW"/>
</dbReference>
<dbReference type="eggNOG" id="KOG0351">
    <property type="taxonomic scope" value="Eukaryota"/>
</dbReference>
<keyword evidence="16" id="KW-1185">Reference proteome</keyword>
<dbReference type="SMART" id="SM00487">
    <property type="entry name" value="DEXDc"/>
    <property type="match status" value="1"/>
</dbReference>
<evidence type="ECO:0000256" key="7">
    <source>
        <dbReference type="ARBA" id="ARBA00023125"/>
    </source>
</evidence>
<feature type="region of interest" description="Disordered" evidence="12">
    <location>
        <begin position="134"/>
        <end position="187"/>
    </location>
</feature>
<dbReference type="Pfam" id="PF00271">
    <property type="entry name" value="Helicase_C"/>
    <property type="match status" value="1"/>
</dbReference>
<dbReference type="OMA" id="DICKWRL"/>
<feature type="compositionally biased region" description="Low complexity" evidence="12">
    <location>
        <begin position="134"/>
        <end position="147"/>
    </location>
</feature>
<dbReference type="GO" id="GO:0003677">
    <property type="term" value="F:DNA binding"/>
    <property type="evidence" value="ECO:0007669"/>
    <property type="project" value="UniProtKB-KW"/>
</dbReference>
<keyword evidence="8" id="KW-0413">Isomerase</keyword>
<sequence>MDKYLDSGPSSSTAGQDRVPIRRSASSTKSRLNALLAKPKAKPAEGFDVSMIGDLSVGNGAAAAAPAAKRARRSSRGSGDGGADAAAVGSRAECLDVTASPQRGAASSAASGSSNGGSSSGGVCDDFGARFSGRKNINNRSSSRGGSSTVGGRANSYSSGWPTTSTGGSGSSDGGARSSSGSKMGPWARRPEEVALCAEEGYDPLELMDDANREIFGNNGFRGVQERVIRATLCGRDCFVLMPTGGGKSLCYQLPACLSKGVTFVMSPLLSLIEDQVTQLLKAPCGGIPAAHLTSATPTTAIKQIYKDLGRADRDREPSVKLLYVTPERLGNSDSMLDFMHRLNDKGMLARFVIDEAHCVSSWGHDFRPDYSKLGYFKKTFPNVPIIALTATATTTVRPVMEDVIKSLRLVNPTKFIQSFNRTNLVFRVEEKPDKINDAMEYVADFIKKQNSKNGGRCAMVFPLSVMETSALSDFLRKKKISADYYHAGQGAAERKSVQGSWQRGEISVVCATIAYGMGIDKPDVRYVVHMSIAKSVEGYYQEAGRAGRDGRRAECLMLFRGPDVSKMKNLVMGFGKRRARRTSAATTRQLDMLERMKDYCLEEGVCRRKFLARYFGEEYKASMCNGMCDHCAKRAPSVHRRTSD</sequence>
<proteinExistence type="inferred from homology"/>
<dbReference type="EC" id="5.6.2.4" evidence="11"/>
<evidence type="ECO:0000256" key="5">
    <source>
        <dbReference type="ARBA" id="ARBA00022806"/>
    </source>
</evidence>
<dbReference type="AlphaFoldDB" id="D8LU42"/>
<evidence type="ECO:0000259" key="13">
    <source>
        <dbReference type="PROSITE" id="PS51192"/>
    </source>
</evidence>
<dbReference type="EMBL" id="FN649744">
    <property type="protein sequence ID" value="CBN78084.1"/>
    <property type="molecule type" value="Genomic_DNA"/>
</dbReference>
<comment type="catalytic activity">
    <reaction evidence="11">
        <text>ATP + H2O = ADP + phosphate + H(+)</text>
        <dbReference type="Rhea" id="RHEA:13065"/>
        <dbReference type="ChEBI" id="CHEBI:15377"/>
        <dbReference type="ChEBI" id="CHEBI:15378"/>
        <dbReference type="ChEBI" id="CHEBI:30616"/>
        <dbReference type="ChEBI" id="CHEBI:43474"/>
        <dbReference type="ChEBI" id="CHEBI:456216"/>
    </reaction>
</comment>
<gene>
    <name evidence="15" type="ORF">Esi_0095_0027</name>
</gene>
<feature type="region of interest" description="Disordered" evidence="12">
    <location>
        <begin position="60"/>
        <end position="121"/>
    </location>
</feature>
<dbReference type="InterPro" id="IPR001650">
    <property type="entry name" value="Helicase_C-like"/>
</dbReference>
<name>D8LU42_ECTSI</name>
<dbReference type="PROSITE" id="PS00690">
    <property type="entry name" value="DEAH_ATP_HELICASE"/>
    <property type="match status" value="1"/>
</dbReference>
<dbReference type="PANTHER" id="PTHR13710">
    <property type="entry name" value="DNA HELICASE RECQ FAMILY MEMBER"/>
    <property type="match status" value="1"/>
</dbReference>
<dbReference type="InterPro" id="IPR014001">
    <property type="entry name" value="Helicase_ATP-bd"/>
</dbReference>
<dbReference type="PANTHER" id="PTHR13710:SF153">
    <property type="entry name" value="RECQ-LIKE DNA HELICASE BLM"/>
    <property type="match status" value="1"/>
</dbReference>
<reference evidence="15 16" key="1">
    <citation type="journal article" date="2010" name="Nature">
        <title>The Ectocarpus genome and the independent evolution of multicellularity in brown algae.</title>
        <authorList>
            <person name="Cock J.M."/>
            <person name="Sterck L."/>
            <person name="Rouze P."/>
            <person name="Scornet D."/>
            <person name="Allen A.E."/>
            <person name="Amoutzias G."/>
            <person name="Anthouard V."/>
            <person name="Artiguenave F."/>
            <person name="Aury J.M."/>
            <person name="Badger J.H."/>
            <person name="Beszteri B."/>
            <person name="Billiau K."/>
            <person name="Bonnet E."/>
            <person name="Bothwell J.H."/>
            <person name="Bowler C."/>
            <person name="Boyen C."/>
            <person name="Brownlee C."/>
            <person name="Carrano C.J."/>
            <person name="Charrier B."/>
            <person name="Cho G.Y."/>
            <person name="Coelho S.M."/>
            <person name="Collen J."/>
            <person name="Corre E."/>
            <person name="Da Silva C."/>
            <person name="Delage L."/>
            <person name="Delaroque N."/>
            <person name="Dittami S.M."/>
            <person name="Doulbeau S."/>
            <person name="Elias M."/>
            <person name="Farnham G."/>
            <person name="Gachon C.M."/>
            <person name="Gschloessl B."/>
            <person name="Heesch S."/>
            <person name="Jabbari K."/>
            <person name="Jubin C."/>
            <person name="Kawai H."/>
            <person name="Kimura K."/>
            <person name="Kloareg B."/>
            <person name="Kupper F.C."/>
            <person name="Lang D."/>
            <person name="Le Bail A."/>
            <person name="Leblanc C."/>
            <person name="Lerouge P."/>
            <person name="Lohr M."/>
            <person name="Lopez P.J."/>
            <person name="Martens C."/>
            <person name="Maumus F."/>
            <person name="Michel G."/>
            <person name="Miranda-Saavedra D."/>
            <person name="Morales J."/>
            <person name="Moreau H."/>
            <person name="Motomura T."/>
            <person name="Nagasato C."/>
            <person name="Napoli C.A."/>
            <person name="Nelson D.R."/>
            <person name="Nyvall-Collen P."/>
            <person name="Peters A.F."/>
            <person name="Pommier C."/>
            <person name="Potin P."/>
            <person name="Poulain J."/>
            <person name="Quesneville H."/>
            <person name="Read B."/>
            <person name="Rensing S.A."/>
            <person name="Ritter A."/>
            <person name="Rousvoal S."/>
            <person name="Samanta M."/>
            <person name="Samson G."/>
            <person name="Schroeder D.C."/>
            <person name="Segurens B."/>
            <person name="Strittmatter M."/>
            <person name="Tonon T."/>
            <person name="Tregear J.W."/>
            <person name="Valentin K."/>
            <person name="von Dassow P."/>
            <person name="Yamagishi T."/>
            <person name="Van de Peer Y."/>
            <person name="Wincker P."/>
        </authorList>
    </citation>
    <scope>NUCLEOTIDE SEQUENCE [LARGE SCALE GENOMIC DNA]</scope>
    <source>
        <strain evidence="16">Ec32 / CCAP1310/4</strain>
    </source>
</reference>
<dbReference type="InterPro" id="IPR027417">
    <property type="entry name" value="P-loop_NTPase"/>
</dbReference>
<evidence type="ECO:0000259" key="14">
    <source>
        <dbReference type="PROSITE" id="PS51194"/>
    </source>
</evidence>
<protein>
    <recommendedName>
        <fullName evidence="11">ATP-dependent DNA helicase</fullName>
        <ecNumber evidence="11">5.6.2.4</ecNumber>
    </recommendedName>
</protein>
<dbReference type="CDD" id="cd17920">
    <property type="entry name" value="DEXHc_RecQ"/>
    <property type="match status" value="1"/>
</dbReference>
<accession>D8LU42</accession>
<keyword evidence="7" id="KW-0238">DNA-binding</keyword>
<comment type="similarity">
    <text evidence="2 11">Belongs to the helicase family. RecQ subfamily.</text>
</comment>
<dbReference type="STRING" id="2880.D8LU42"/>
<evidence type="ECO:0000256" key="10">
    <source>
        <dbReference type="ARBA" id="ARBA00034617"/>
    </source>
</evidence>
<evidence type="ECO:0000256" key="4">
    <source>
        <dbReference type="ARBA" id="ARBA00022801"/>
    </source>
</evidence>
<dbReference type="EMBL" id="FN649191">
    <property type="protein sequence ID" value="CBN78084.1"/>
    <property type="molecule type" value="Genomic_DNA"/>
</dbReference>
<dbReference type="GO" id="GO:0009378">
    <property type="term" value="F:four-way junction helicase activity"/>
    <property type="evidence" value="ECO:0007669"/>
    <property type="project" value="TreeGrafter"/>
</dbReference>
<evidence type="ECO:0000256" key="9">
    <source>
        <dbReference type="ARBA" id="ARBA00023242"/>
    </source>
</evidence>
<dbReference type="Gene3D" id="3.40.50.300">
    <property type="entry name" value="P-loop containing nucleotide triphosphate hydrolases"/>
    <property type="match status" value="2"/>
</dbReference>
<evidence type="ECO:0000256" key="3">
    <source>
        <dbReference type="ARBA" id="ARBA00022741"/>
    </source>
</evidence>
<dbReference type="InterPro" id="IPR002464">
    <property type="entry name" value="DNA/RNA_helicase_DEAH_CS"/>
</dbReference>
<dbReference type="GO" id="GO:0005737">
    <property type="term" value="C:cytoplasm"/>
    <property type="evidence" value="ECO:0007669"/>
    <property type="project" value="TreeGrafter"/>
</dbReference>
<dbReference type="PROSITE" id="PS51192">
    <property type="entry name" value="HELICASE_ATP_BIND_1"/>
    <property type="match status" value="1"/>
</dbReference>
<dbReference type="PROSITE" id="PS51194">
    <property type="entry name" value="HELICASE_CTER"/>
    <property type="match status" value="1"/>
</dbReference>
<evidence type="ECO:0000256" key="11">
    <source>
        <dbReference type="RuleBase" id="RU364117"/>
    </source>
</evidence>
<comment type="subcellular location">
    <subcellularLocation>
        <location evidence="1 11">Nucleus</location>
    </subcellularLocation>
</comment>
<comment type="catalytic activity">
    <reaction evidence="10 11">
        <text>Couples ATP hydrolysis with the unwinding of duplex DNA by translocating in the 3'-5' direction.</text>
        <dbReference type="EC" id="5.6.2.4"/>
    </reaction>
</comment>
<keyword evidence="9 11" id="KW-0539">Nucleus</keyword>
<feature type="compositionally biased region" description="Low complexity" evidence="12">
    <location>
        <begin position="83"/>
        <end position="92"/>
    </location>
</feature>
<dbReference type="GO" id="GO:0000724">
    <property type="term" value="P:double-strand break repair via homologous recombination"/>
    <property type="evidence" value="ECO:0007669"/>
    <property type="project" value="TreeGrafter"/>
</dbReference>
<dbReference type="GO" id="GO:0016887">
    <property type="term" value="F:ATP hydrolysis activity"/>
    <property type="evidence" value="ECO:0007669"/>
    <property type="project" value="RHEA"/>
</dbReference>
<dbReference type="Proteomes" id="UP000002630">
    <property type="component" value="Linkage Group LG19"/>
</dbReference>
<evidence type="ECO:0000256" key="12">
    <source>
        <dbReference type="SAM" id="MobiDB-lite"/>
    </source>
</evidence>
<feature type="compositionally biased region" description="Low complexity" evidence="12">
    <location>
        <begin position="156"/>
        <end position="166"/>
    </location>
</feature>
<dbReference type="InterPro" id="IPR004589">
    <property type="entry name" value="DNA_helicase_ATP-dep_RecQ"/>
</dbReference>
<dbReference type="InterPro" id="IPR032284">
    <property type="entry name" value="RecQ_Zn-bd"/>
</dbReference>
<keyword evidence="5 11" id="KW-0347">Helicase</keyword>
<organism evidence="15 16">
    <name type="scientific">Ectocarpus siliculosus</name>
    <name type="common">Brown alga</name>
    <name type="synonym">Conferva siliculosa</name>
    <dbReference type="NCBI Taxonomy" id="2880"/>
    <lineage>
        <taxon>Eukaryota</taxon>
        <taxon>Sar</taxon>
        <taxon>Stramenopiles</taxon>
        <taxon>Ochrophyta</taxon>
        <taxon>PX clade</taxon>
        <taxon>Phaeophyceae</taxon>
        <taxon>Ectocarpales</taxon>
        <taxon>Ectocarpaceae</taxon>
        <taxon>Ectocarpus</taxon>
    </lineage>
</organism>
<dbReference type="InParanoid" id="D8LU42"/>
<evidence type="ECO:0000256" key="2">
    <source>
        <dbReference type="ARBA" id="ARBA00005446"/>
    </source>
</evidence>
<feature type="domain" description="Helicase C-terminal" evidence="14">
    <location>
        <begin position="439"/>
        <end position="595"/>
    </location>
</feature>
<evidence type="ECO:0000256" key="1">
    <source>
        <dbReference type="ARBA" id="ARBA00004123"/>
    </source>
</evidence>
<dbReference type="GO" id="GO:0043138">
    <property type="term" value="F:3'-5' DNA helicase activity"/>
    <property type="evidence" value="ECO:0007669"/>
    <property type="project" value="UniProtKB-EC"/>
</dbReference>
<feature type="region of interest" description="Disordered" evidence="12">
    <location>
        <begin position="1"/>
        <end position="43"/>
    </location>
</feature>
<evidence type="ECO:0000313" key="16">
    <source>
        <dbReference type="Proteomes" id="UP000002630"/>
    </source>
</evidence>
<keyword evidence="4 11" id="KW-0378">Hydrolase</keyword>
<dbReference type="FunFam" id="3.40.50.300:FF:000296">
    <property type="entry name" value="ATP-dependent DNA helicase RecQ"/>
    <property type="match status" value="1"/>
</dbReference>
<dbReference type="GO" id="GO:0005694">
    <property type="term" value="C:chromosome"/>
    <property type="evidence" value="ECO:0007669"/>
    <property type="project" value="TreeGrafter"/>
</dbReference>
<keyword evidence="6 11" id="KW-0067">ATP-binding</keyword>